<dbReference type="Pfam" id="PF00294">
    <property type="entry name" value="PfkB"/>
    <property type="match status" value="1"/>
</dbReference>
<comment type="pathway">
    <text evidence="9">Carbohydrate metabolism; D-ribose degradation; D-ribose 5-phosphate from beta-D-ribopyranose: step 2/2.</text>
</comment>
<comment type="cofactor">
    <cofactor evidence="9">
        <name>Mg(2+)</name>
        <dbReference type="ChEBI" id="CHEBI:18420"/>
    </cofactor>
    <text evidence="9">Requires a divalent cation, most likely magnesium in vivo, as an electrophilic catalyst to aid phosphoryl group transfer. It is the chelate of the metal and the nucleotide that is the actual substrate.</text>
</comment>
<organism evidence="11 12">
    <name type="scientific">Flexivirga aerilata</name>
    <dbReference type="NCBI Taxonomy" id="1656889"/>
    <lineage>
        <taxon>Bacteria</taxon>
        <taxon>Bacillati</taxon>
        <taxon>Actinomycetota</taxon>
        <taxon>Actinomycetes</taxon>
        <taxon>Micrococcales</taxon>
        <taxon>Dermacoccaceae</taxon>
        <taxon>Flexivirga</taxon>
    </lineage>
</organism>
<dbReference type="PANTHER" id="PTHR10584:SF166">
    <property type="entry name" value="RIBOKINASE"/>
    <property type="match status" value="1"/>
</dbReference>
<dbReference type="EMBL" id="JABENB010000001">
    <property type="protein sequence ID" value="NNG39455.1"/>
    <property type="molecule type" value="Genomic_DNA"/>
</dbReference>
<dbReference type="Gene3D" id="3.40.1190.20">
    <property type="match status" value="1"/>
</dbReference>
<feature type="binding site" evidence="9">
    <location>
        <position position="239"/>
    </location>
    <ligand>
        <name>K(+)</name>
        <dbReference type="ChEBI" id="CHEBI:29103"/>
    </ligand>
</feature>
<keyword evidence="12" id="KW-1185">Reference proteome</keyword>
<evidence type="ECO:0000256" key="1">
    <source>
        <dbReference type="ARBA" id="ARBA00022679"/>
    </source>
</evidence>
<keyword evidence="7 9" id="KW-0630">Potassium</keyword>
<comment type="activity regulation">
    <text evidence="9">Activated by a monovalent cation that binds near, but not in, the active site. The most likely occupant of the site in vivo is potassium. Ion binding induces a conformational change that may alter substrate affinity.</text>
</comment>
<dbReference type="PANTHER" id="PTHR10584">
    <property type="entry name" value="SUGAR KINASE"/>
    <property type="match status" value="1"/>
</dbReference>
<feature type="binding site" evidence="9">
    <location>
        <begin position="30"/>
        <end position="34"/>
    </location>
    <ligand>
        <name>substrate</name>
    </ligand>
</feature>
<dbReference type="PRINTS" id="PR00990">
    <property type="entry name" value="RIBOKINASE"/>
</dbReference>
<feature type="binding site" evidence="9">
    <location>
        <position position="284"/>
    </location>
    <ligand>
        <name>K(+)</name>
        <dbReference type="ChEBI" id="CHEBI:29103"/>
    </ligand>
</feature>
<evidence type="ECO:0000259" key="10">
    <source>
        <dbReference type="Pfam" id="PF00294"/>
    </source>
</evidence>
<keyword evidence="8 9" id="KW-0119">Carbohydrate metabolism</keyword>
<comment type="caution">
    <text evidence="9">Lacks conserved residue(s) required for the propagation of feature annotation.</text>
</comment>
<comment type="function">
    <text evidence="9">Catalyzes the phosphorylation of ribose at O-5 in a reaction requiring ATP and magnesium. The resulting D-ribose-5-phosphate can then be used either for sythesis of nucleotides, histidine, and tryptophan, or as a component of the pentose phosphate pathway.</text>
</comment>
<dbReference type="InterPro" id="IPR011877">
    <property type="entry name" value="Ribokinase"/>
</dbReference>
<feature type="binding site" evidence="9">
    <location>
        <position position="241"/>
    </location>
    <ligand>
        <name>K(+)</name>
        <dbReference type="ChEBI" id="CHEBI:29103"/>
    </ligand>
</feature>
<protein>
    <recommendedName>
        <fullName evidence="9">Ribokinase</fullName>
        <shortName evidence="9">RK</shortName>
        <ecNumber evidence="9">2.7.1.15</ecNumber>
    </recommendedName>
</protein>
<feature type="domain" description="Carbohydrate kinase PfkB" evidence="10">
    <location>
        <begin position="3"/>
        <end position="287"/>
    </location>
</feature>
<feature type="binding site" evidence="9">
    <location>
        <position position="280"/>
    </location>
    <ligand>
        <name>K(+)</name>
        <dbReference type="ChEBI" id="CHEBI:29103"/>
    </ligand>
</feature>
<feature type="binding site" evidence="9">
    <location>
        <begin position="244"/>
        <end position="245"/>
    </location>
    <ligand>
        <name>ATP</name>
        <dbReference type="ChEBI" id="CHEBI:30616"/>
    </ligand>
</feature>
<dbReference type="GO" id="GO:0019303">
    <property type="term" value="P:D-ribose catabolic process"/>
    <property type="evidence" value="ECO:0007669"/>
    <property type="project" value="UniProtKB-UniRule"/>
</dbReference>
<evidence type="ECO:0000256" key="3">
    <source>
        <dbReference type="ARBA" id="ARBA00022741"/>
    </source>
</evidence>
<dbReference type="GO" id="GO:0005829">
    <property type="term" value="C:cytosol"/>
    <property type="evidence" value="ECO:0007669"/>
    <property type="project" value="TreeGrafter"/>
</dbReference>
<comment type="caution">
    <text evidence="11">The sequence shown here is derived from an EMBL/GenBank/DDBJ whole genome shotgun (WGS) entry which is preliminary data.</text>
</comment>
<dbReference type="Proteomes" id="UP000557772">
    <property type="component" value="Unassembled WGS sequence"/>
</dbReference>
<keyword evidence="9" id="KW-0963">Cytoplasm</keyword>
<dbReference type="HAMAP" id="MF_01987">
    <property type="entry name" value="Ribokinase"/>
    <property type="match status" value="1"/>
</dbReference>
<evidence type="ECO:0000256" key="4">
    <source>
        <dbReference type="ARBA" id="ARBA00022777"/>
    </source>
</evidence>
<evidence type="ECO:0000256" key="5">
    <source>
        <dbReference type="ARBA" id="ARBA00022840"/>
    </source>
</evidence>
<dbReference type="CDD" id="cd01174">
    <property type="entry name" value="ribokinase"/>
    <property type="match status" value="1"/>
</dbReference>
<dbReference type="SUPFAM" id="SSF53613">
    <property type="entry name" value="Ribokinase-like"/>
    <property type="match status" value="1"/>
</dbReference>
<feature type="binding site" evidence="9">
    <location>
        <position position="275"/>
    </location>
    <ligand>
        <name>K(+)</name>
        <dbReference type="ChEBI" id="CHEBI:29103"/>
    </ligand>
</feature>
<evidence type="ECO:0000256" key="8">
    <source>
        <dbReference type="ARBA" id="ARBA00023277"/>
    </source>
</evidence>
<feature type="binding site" evidence="9">
    <location>
        <position position="177"/>
    </location>
    <ligand>
        <name>ATP</name>
        <dbReference type="ChEBI" id="CHEBI:30616"/>
    </ligand>
</feature>
<keyword evidence="5 9" id="KW-0067">ATP-binding</keyword>
<feature type="binding site" evidence="9">
    <location>
        <position position="133"/>
    </location>
    <ligand>
        <name>substrate</name>
    </ligand>
</feature>
<dbReference type="EC" id="2.7.1.15" evidence="9"/>
<dbReference type="GO" id="GO:0046872">
    <property type="term" value="F:metal ion binding"/>
    <property type="evidence" value="ECO:0007669"/>
    <property type="project" value="UniProtKB-KW"/>
</dbReference>
<accession>A0A849AG63</accession>
<feature type="binding site" evidence="9">
    <location>
        <position position="245"/>
    </location>
    <ligand>
        <name>substrate</name>
    </ligand>
</feature>
<comment type="catalytic activity">
    <reaction evidence="9">
        <text>D-ribose + ATP = D-ribose 5-phosphate + ADP + H(+)</text>
        <dbReference type="Rhea" id="RHEA:13697"/>
        <dbReference type="ChEBI" id="CHEBI:15378"/>
        <dbReference type="ChEBI" id="CHEBI:30616"/>
        <dbReference type="ChEBI" id="CHEBI:47013"/>
        <dbReference type="ChEBI" id="CHEBI:78346"/>
        <dbReference type="ChEBI" id="CHEBI:456216"/>
        <dbReference type="EC" id="2.7.1.15"/>
    </reaction>
</comment>
<keyword evidence="3 9" id="KW-0547">Nucleotide-binding</keyword>
<dbReference type="InterPro" id="IPR002139">
    <property type="entry name" value="Ribo/fructo_kinase"/>
</dbReference>
<gene>
    <name evidence="9" type="primary">rbsK</name>
    <name evidence="11" type="ORF">HJ588_09235</name>
</gene>
<evidence type="ECO:0000256" key="7">
    <source>
        <dbReference type="ARBA" id="ARBA00022958"/>
    </source>
</evidence>
<feature type="binding site" evidence="9">
    <location>
        <position position="278"/>
    </location>
    <ligand>
        <name>K(+)</name>
        <dbReference type="ChEBI" id="CHEBI:29103"/>
    </ligand>
</feature>
<dbReference type="GO" id="GO:0005524">
    <property type="term" value="F:ATP binding"/>
    <property type="evidence" value="ECO:0007669"/>
    <property type="project" value="UniProtKB-UniRule"/>
</dbReference>
<evidence type="ECO:0000313" key="12">
    <source>
        <dbReference type="Proteomes" id="UP000557772"/>
    </source>
</evidence>
<keyword evidence="2 9" id="KW-0479">Metal-binding</keyword>
<comment type="subcellular location">
    <subcellularLocation>
        <location evidence="9">Cytoplasm</location>
    </subcellularLocation>
</comment>
<keyword evidence="4 9" id="KW-0418">Kinase</keyword>
<dbReference type="AlphaFoldDB" id="A0A849AG63"/>
<proteinExistence type="inferred from homology"/>
<comment type="subunit">
    <text evidence="9">Homodimer.</text>
</comment>
<keyword evidence="6 9" id="KW-0460">Magnesium</keyword>
<comment type="similarity">
    <text evidence="9">Belongs to the carbohydrate kinase PfkB family. Ribokinase subfamily.</text>
</comment>
<dbReference type="UniPathway" id="UPA00916">
    <property type="reaction ID" value="UER00889"/>
</dbReference>
<dbReference type="GO" id="GO:0004747">
    <property type="term" value="F:ribokinase activity"/>
    <property type="evidence" value="ECO:0007669"/>
    <property type="project" value="UniProtKB-UniRule"/>
</dbReference>
<evidence type="ECO:0000313" key="11">
    <source>
        <dbReference type="EMBL" id="NNG39455.1"/>
    </source>
</evidence>
<feature type="binding site" evidence="9">
    <location>
        <begin position="2"/>
        <end position="4"/>
    </location>
    <ligand>
        <name>substrate</name>
    </ligand>
</feature>
<evidence type="ECO:0000256" key="6">
    <source>
        <dbReference type="ARBA" id="ARBA00022842"/>
    </source>
</evidence>
<reference evidence="11 12" key="1">
    <citation type="submission" date="2020-05" db="EMBL/GenBank/DDBJ databases">
        <title>Flexivirga sp. ID2601S isolated from air conditioner.</title>
        <authorList>
            <person name="Kim D.H."/>
        </authorList>
    </citation>
    <scope>NUCLEOTIDE SEQUENCE [LARGE SCALE GENOMIC DNA]</scope>
    <source>
        <strain evidence="11 12">ID2601S</strain>
    </source>
</reference>
<sequence length="299" mass="29858">MSADVTTFSQRLPRPGETIHGDRLSLVLGGKGANQAVAAARAGAPTALIGCVGDDLFHDLVLGGLRDAGVVVDGIRTAPGATGVAHIRVDRATGQNDIVIVAGANGALTGADAERQLHAMGAAAGDVLLLQLEVPLETSVHAARVGAELGLTVVLDPAPAMELPDELWPSLTAVTPNESEAALLTGIPEGSSDAAEQAVRWLAGRGVDHPIVTLAERGLVGIWADEVRTLPAIPADAVDTTAAGDAFAGALGAALAAGLSWGEAIRRGSAAGAYAVTVEGASPSLPTAAQVDALLAGMK</sequence>
<feature type="active site" description="Proton acceptor" evidence="9">
    <location>
        <position position="245"/>
    </location>
</feature>
<dbReference type="InterPro" id="IPR011611">
    <property type="entry name" value="PfkB_dom"/>
</dbReference>
<dbReference type="InterPro" id="IPR029056">
    <property type="entry name" value="Ribokinase-like"/>
</dbReference>
<evidence type="ECO:0000256" key="2">
    <source>
        <dbReference type="ARBA" id="ARBA00022723"/>
    </source>
</evidence>
<evidence type="ECO:0000256" key="9">
    <source>
        <dbReference type="HAMAP-Rule" id="MF_01987"/>
    </source>
</evidence>
<keyword evidence="1 9" id="KW-0808">Transferase</keyword>
<name>A0A849AG63_9MICO</name>